<comment type="caution">
    <text evidence="2">The sequence shown here is derived from an EMBL/GenBank/DDBJ whole genome shotgun (WGS) entry which is preliminary data.</text>
</comment>
<keyword evidence="1" id="KW-0472">Membrane</keyword>
<reference evidence="3" key="1">
    <citation type="journal article" date="2014" name="Sci. Data">
        <title>Genomes of diverse isolates of the marine cyanobacterium Prochlorococcus.</title>
        <authorList>
            <person name="Biller S."/>
            <person name="Berube P."/>
            <person name="Thompson J."/>
            <person name="Kelly L."/>
            <person name="Roggensack S."/>
            <person name="Awad L."/>
            <person name="Roache-Johnson K."/>
            <person name="Ding H."/>
            <person name="Giovannoni S.J."/>
            <person name="Moore L.R."/>
            <person name="Chisholm S.W."/>
        </authorList>
    </citation>
    <scope>NUCLEOTIDE SEQUENCE [LARGE SCALE GENOMIC DNA]</scope>
    <source>
        <strain evidence="3">MIT 9201</strain>
    </source>
</reference>
<keyword evidence="1" id="KW-0812">Transmembrane</keyword>
<dbReference type="Proteomes" id="UP000030355">
    <property type="component" value="Unassembled WGS sequence"/>
</dbReference>
<evidence type="ECO:0000313" key="2">
    <source>
        <dbReference type="EMBL" id="KGF96500.1"/>
    </source>
</evidence>
<accession>A0A0A2A4J7</accession>
<evidence type="ECO:0000256" key="1">
    <source>
        <dbReference type="SAM" id="Phobius"/>
    </source>
</evidence>
<feature type="transmembrane region" description="Helical" evidence="1">
    <location>
        <begin position="6"/>
        <end position="26"/>
    </location>
</feature>
<organism evidence="2 3">
    <name type="scientific">Prochlorococcus marinus str. MIT 9201</name>
    <dbReference type="NCBI Taxonomy" id="93057"/>
    <lineage>
        <taxon>Bacteria</taxon>
        <taxon>Bacillati</taxon>
        <taxon>Cyanobacteriota</taxon>
        <taxon>Cyanophyceae</taxon>
        <taxon>Synechococcales</taxon>
        <taxon>Prochlorococcaceae</taxon>
        <taxon>Prochlorococcus</taxon>
    </lineage>
</organism>
<gene>
    <name evidence="2" type="ORF">EU95_0385</name>
</gene>
<proteinExistence type="predicted"/>
<dbReference type="EMBL" id="JNAL01000007">
    <property type="protein sequence ID" value="KGF96500.1"/>
    <property type="molecule type" value="Genomic_DNA"/>
</dbReference>
<protein>
    <submittedName>
        <fullName evidence="2">Uncharacterized protein</fullName>
    </submittedName>
</protein>
<sequence length="38" mass="4170">MNISPHLLIDVVILSTALTITLVLRAKGNAARKEKQIK</sequence>
<dbReference type="AlphaFoldDB" id="A0A0A2A4J7"/>
<dbReference type="STRING" id="93057.EU95_0385"/>
<keyword evidence="1" id="KW-1133">Transmembrane helix</keyword>
<evidence type="ECO:0000313" key="3">
    <source>
        <dbReference type="Proteomes" id="UP000030355"/>
    </source>
</evidence>
<name>A0A0A2A4J7_PROMR</name>